<organism evidence="1 3">
    <name type="scientific">Streptomyces nodosus</name>
    <dbReference type="NCBI Taxonomy" id="40318"/>
    <lineage>
        <taxon>Bacteria</taxon>
        <taxon>Bacillati</taxon>
        <taxon>Actinomycetota</taxon>
        <taxon>Actinomycetes</taxon>
        <taxon>Kitasatosporales</taxon>
        <taxon>Streptomycetaceae</taxon>
        <taxon>Streptomyces</taxon>
    </lineage>
</organism>
<protein>
    <submittedName>
        <fullName evidence="1">Uncharacterized protein</fullName>
    </submittedName>
</protein>
<dbReference type="KEGG" id="snq:CP978_24630"/>
<dbReference type="EMBL" id="CP023747">
    <property type="protein sequence ID" value="QEV41318.1"/>
    <property type="molecule type" value="Genomic_DNA"/>
</dbReference>
<dbReference type="RefSeq" id="WP_043444378.1">
    <property type="nucleotide sequence ID" value="NZ_CP009313.1"/>
</dbReference>
<dbReference type="AlphaFoldDB" id="A0A0B5DNF0"/>
<dbReference type="EMBL" id="CP009313">
    <property type="protein sequence ID" value="AJE42820.1"/>
    <property type="molecule type" value="Genomic_DNA"/>
</dbReference>
<proteinExistence type="predicted"/>
<gene>
    <name evidence="2" type="ORF">CP978_24630</name>
    <name evidence="1" type="ORF">SNOD_24320</name>
</gene>
<sequence length="103" mass="10374">MADPDLGVDSDALKKGAKDVIEALRPTEGFGLEEPAGRSSSFGEASASSAFVEFCATWQAGTQILCGRTAGHAAGVVSAKSTLAGTDGDIRDAAGSVKTDQGR</sequence>
<accession>A0A0B5DNF0</accession>
<evidence type="ECO:0000313" key="1">
    <source>
        <dbReference type="EMBL" id="AJE42820.1"/>
    </source>
</evidence>
<dbReference type="Proteomes" id="UP000325763">
    <property type="component" value="Chromosome"/>
</dbReference>
<dbReference type="OrthoDB" id="4238212at2"/>
<reference evidence="2 4" key="3">
    <citation type="submission" date="2017-09" db="EMBL/GenBank/DDBJ databases">
        <title>Streptomyces genome completion.</title>
        <authorList>
            <person name="Lee N."/>
            <person name="Cho B.-K."/>
        </authorList>
    </citation>
    <scope>NUCLEOTIDE SEQUENCE [LARGE SCALE GENOMIC DNA]</scope>
    <source>
        <strain evidence="2 4">ATCC 14899</strain>
    </source>
</reference>
<dbReference type="Proteomes" id="UP000031526">
    <property type="component" value="Chromosome"/>
</dbReference>
<evidence type="ECO:0000313" key="4">
    <source>
        <dbReference type="Proteomes" id="UP000325763"/>
    </source>
</evidence>
<reference evidence="1 3" key="2">
    <citation type="journal article" date="2016" name="Appl. Microbiol. Biotechnol.">
        <title>Exploiting the genome sequence of Streptomyces nodosus for enhanced antibiotic production.</title>
        <authorList>
            <person name="Sweeney P."/>
            <person name="Murphy C.D."/>
            <person name="Caffrey P."/>
        </authorList>
    </citation>
    <scope>NUCLEOTIDE SEQUENCE [LARGE SCALE GENOMIC DNA]</scope>
    <source>
        <strain evidence="1 3">ATCC 14899</strain>
    </source>
</reference>
<reference evidence="3" key="1">
    <citation type="submission" date="2014-09" db="EMBL/GenBank/DDBJ databases">
        <title>Sequence of the Streptomyces nodosus genome.</title>
        <authorList>
            <person name="Sweeney P."/>
            <person name="Stephens N."/>
            <person name="Murphy C."/>
            <person name="Caffrey P."/>
        </authorList>
    </citation>
    <scope>NUCLEOTIDE SEQUENCE [LARGE SCALE GENOMIC DNA]</scope>
    <source>
        <strain evidence="3">ATCC 14899</strain>
    </source>
</reference>
<keyword evidence="3" id="KW-1185">Reference proteome</keyword>
<dbReference type="HOGENOM" id="CLU_2262296_0_0_11"/>
<name>A0A0B5DNF0_9ACTN</name>
<evidence type="ECO:0000313" key="2">
    <source>
        <dbReference type="EMBL" id="QEV41318.1"/>
    </source>
</evidence>
<evidence type="ECO:0000313" key="3">
    <source>
        <dbReference type="Proteomes" id="UP000031526"/>
    </source>
</evidence>